<keyword evidence="4" id="KW-0964">Secreted</keyword>
<sequence>AFTLHFFLFFLLAASLAYTQNAAQKQDWMKCFDDPDYEDLLNIARNGLEKSSTPKTVVIVGAGISGLTAAKLLKDAGHQVHVLEASDRVGGRIKTYREKDWYIDLGPMRLPKTHRIIREYLKKFNLTLNPFVQTDKNAWYLIKNRREKVGTVNANANLFGYQVNPEERGKSADQLYAGTLDKVFSNDGCREYLIKEGNLSRGAVDMIGDLLNEDAGFHISFLNSALEYEITGGFDQLPLGFLQAMPRTVHFDSRVEKIAHFGKKVQVSFRKPGKGALSSLVADYVLVTATAKATRLIKFQPPLSHSKAHALRSFHYASSTKIALVCTERFWEKDGIRGGRSITDHPSRIIYYPNHNFPSGLGVLLVSYTWNDDADFFVPLSDEKCIDVVMDDLAEIHQVSKNYLRSVCTRHVIQKWALDKFSMGAFASPTPYQFSHFFKTLFQNEGRVYFAGEHTAHPHAWIDTAMKSAIRAASSINLRATFKPEVFLLGIIPEDISKQEMYLMLHVITAARIAFAQHWKREELPTNELILKKMLDCAEMDRLTLSLKEKEDTDFCQTWDFFYDWLEKRDLA</sequence>
<comment type="similarity">
    <text evidence="3">Belongs to the flavin monoamine oxidase family. FIG1 subfamily.</text>
</comment>
<evidence type="ECO:0000256" key="1">
    <source>
        <dbReference type="ARBA" id="ARBA00001974"/>
    </source>
</evidence>
<reference evidence="19" key="2">
    <citation type="submission" date="2025-09" db="UniProtKB">
        <authorList>
            <consortium name="Ensembl"/>
        </authorList>
    </citation>
    <scope>IDENTIFICATION</scope>
</reference>
<keyword evidence="17" id="KW-0732">Signal</keyword>
<comment type="cofactor">
    <cofactor evidence="1 16">
        <name>FAD</name>
        <dbReference type="ChEBI" id="CHEBI:57692"/>
    </cofactor>
</comment>
<evidence type="ECO:0000256" key="4">
    <source>
        <dbReference type="ARBA" id="ARBA00022525"/>
    </source>
</evidence>
<feature type="binding site" evidence="15">
    <location>
        <position position="255"/>
    </location>
    <ligand>
        <name>FAD</name>
        <dbReference type="ChEBI" id="CHEBI:57692"/>
    </ligand>
</feature>
<feature type="binding site" evidence="15">
    <location>
        <position position="65"/>
    </location>
    <ligand>
        <name>FAD</name>
        <dbReference type="ChEBI" id="CHEBI:57692"/>
    </ligand>
</feature>
<dbReference type="GO" id="GO:0042742">
    <property type="term" value="P:defense response to bacterium"/>
    <property type="evidence" value="ECO:0007669"/>
    <property type="project" value="UniProtKB-KW"/>
</dbReference>
<feature type="chain" id="PRO_5034276073" description="Amine oxidase" evidence="17">
    <location>
        <begin position="20"/>
        <end position="572"/>
    </location>
</feature>
<dbReference type="InterPro" id="IPR050281">
    <property type="entry name" value="Flavin_monoamine_oxidase"/>
</dbReference>
<dbReference type="PANTHER" id="PTHR10742">
    <property type="entry name" value="FLAVIN MONOAMINE OXIDASE"/>
    <property type="match status" value="1"/>
</dbReference>
<dbReference type="Proteomes" id="UP000694545">
    <property type="component" value="Unplaced"/>
</dbReference>
<dbReference type="SUPFAM" id="SSF51905">
    <property type="entry name" value="FAD/NAD(P)-binding domain"/>
    <property type="match status" value="1"/>
</dbReference>
<feature type="signal peptide" evidence="17">
    <location>
        <begin position="1"/>
        <end position="19"/>
    </location>
</feature>
<dbReference type="SUPFAM" id="SSF54373">
    <property type="entry name" value="FAD-linked reductases, C-terminal domain"/>
    <property type="match status" value="1"/>
</dbReference>
<feature type="domain" description="Amine oxidase" evidence="18">
    <location>
        <begin position="64"/>
        <end position="476"/>
    </location>
</feature>
<evidence type="ECO:0000256" key="6">
    <source>
        <dbReference type="ARBA" id="ARBA00022630"/>
    </source>
</evidence>
<comment type="subcellular location">
    <subcellularLocation>
        <location evidence="2">Secreted</location>
    </subcellularLocation>
</comment>
<dbReference type="GO" id="GO:0001716">
    <property type="term" value="F:L-amino-acid oxidase activity"/>
    <property type="evidence" value="ECO:0007669"/>
    <property type="project" value="UniProtKB-EC"/>
</dbReference>
<dbReference type="Ensembl" id="ENSVKKT00000020060.1">
    <property type="protein sequence ID" value="ENSVKKP00000019579.1"/>
    <property type="gene ID" value="ENSVKKG00000013255.1"/>
</dbReference>
<proteinExistence type="inferred from homology"/>
<dbReference type="InterPro" id="IPR036188">
    <property type="entry name" value="FAD/NAD-bd_sf"/>
</dbReference>
<dbReference type="Gene3D" id="1.10.405.10">
    <property type="entry name" value="Guanine Nucleotide Dissociation Inhibitor, domain 1"/>
    <property type="match status" value="1"/>
</dbReference>
<dbReference type="Pfam" id="PF01593">
    <property type="entry name" value="Amino_oxidase"/>
    <property type="match status" value="1"/>
</dbReference>
<evidence type="ECO:0000256" key="5">
    <source>
        <dbReference type="ARBA" id="ARBA00022529"/>
    </source>
</evidence>
<evidence type="ECO:0000256" key="8">
    <source>
        <dbReference type="ARBA" id="ARBA00022827"/>
    </source>
</evidence>
<reference evidence="19" key="1">
    <citation type="submission" date="2025-08" db="UniProtKB">
        <authorList>
            <consortium name="Ensembl"/>
        </authorList>
    </citation>
    <scope>IDENTIFICATION</scope>
</reference>
<keyword evidence="9 16" id="KW-0560">Oxidoreductase</keyword>
<dbReference type="Gene3D" id="3.90.660.10">
    <property type="match status" value="2"/>
</dbReference>
<evidence type="ECO:0000256" key="3">
    <source>
        <dbReference type="ARBA" id="ARBA00005465"/>
    </source>
</evidence>
<evidence type="ECO:0000256" key="10">
    <source>
        <dbReference type="ARBA" id="ARBA00023022"/>
    </source>
</evidence>
<evidence type="ECO:0000256" key="2">
    <source>
        <dbReference type="ARBA" id="ARBA00004613"/>
    </source>
</evidence>
<evidence type="ECO:0000313" key="19">
    <source>
        <dbReference type="Ensembl" id="ENSVKKP00000019579.1"/>
    </source>
</evidence>
<protein>
    <recommendedName>
        <fullName evidence="16">Amine oxidase</fullName>
        <ecNumber evidence="16">1.4.3.-</ecNumber>
    </recommendedName>
</protein>
<keyword evidence="13" id="KW-1199">Hemostasis impairing toxin</keyword>
<dbReference type="FunFam" id="3.50.50.60:FF:000450">
    <property type="entry name" value="Amine oxidase"/>
    <property type="match status" value="1"/>
</dbReference>
<dbReference type="GO" id="GO:0090729">
    <property type="term" value="F:toxin activity"/>
    <property type="evidence" value="ECO:0007669"/>
    <property type="project" value="UniProtKB-KW"/>
</dbReference>
<dbReference type="PRINTS" id="PR00757">
    <property type="entry name" value="AMINEOXDASEF"/>
</dbReference>
<evidence type="ECO:0000256" key="12">
    <source>
        <dbReference type="ARBA" id="ARBA00023180"/>
    </source>
</evidence>
<keyword evidence="5" id="KW-0929">Antimicrobial</keyword>
<feature type="binding site" evidence="15">
    <location>
        <begin position="84"/>
        <end position="85"/>
    </location>
    <ligand>
        <name>FAD</name>
        <dbReference type="ChEBI" id="CHEBI:57692"/>
    </ligand>
</feature>
<evidence type="ECO:0000259" key="18">
    <source>
        <dbReference type="Pfam" id="PF01593"/>
    </source>
</evidence>
<keyword evidence="12" id="KW-0325">Glycoprotein</keyword>
<keyword evidence="6 16" id="KW-0285">Flavoprotein</keyword>
<feature type="binding site" evidence="15">
    <location>
        <begin position="106"/>
        <end position="109"/>
    </location>
    <ligand>
        <name>FAD</name>
        <dbReference type="ChEBI" id="CHEBI:57692"/>
    </ligand>
</feature>
<feature type="binding site" evidence="15">
    <location>
        <position position="109"/>
    </location>
    <ligand>
        <name>substrate</name>
    </ligand>
</feature>
<evidence type="ECO:0000256" key="17">
    <source>
        <dbReference type="SAM" id="SignalP"/>
    </source>
</evidence>
<evidence type="ECO:0000256" key="11">
    <source>
        <dbReference type="ARBA" id="ARBA00023157"/>
    </source>
</evidence>
<dbReference type="GO" id="GO:0005576">
    <property type="term" value="C:extracellular region"/>
    <property type="evidence" value="ECO:0007669"/>
    <property type="project" value="UniProtKB-SubCell"/>
</dbReference>
<keyword evidence="11" id="KW-1015">Disulfide bond</keyword>
<dbReference type="GO" id="GO:0009063">
    <property type="term" value="P:amino acid catabolic process"/>
    <property type="evidence" value="ECO:0007669"/>
    <property type="project" value="TreeGrafter"/>
</dbReference>
<evidence type="ECO:0000313" key="20">
    <source>
        <dbReference type="Proteomes" id="UP000694545"/>
    </source>
</evidence>
<name>A0A8D2LCG5_VARKO</name>
<dbReference type="InterPro" id="IPR001613">
    <property type="entry name" value="Flavin_amine_oxidase"/>
</dbReference>
<organism evidence="19 20">
    <name type="scientific">Varanus komodoensis</name>
    <name type="common">Komodo dragon</name>
    <dbReference type="NCBI Taxonomy" id="61221"/>
    <lineage>
        <taxon>Eukaryota</taxon>
        <taxon>Metazoa</taxon>
        <taxon>Chordata</taxon>
        <taxon>Craniata</taxon>
        <taxon>Vertebrata</taxon>
        <taxon>Euteleostomi</taxon>
        <taxon>Lepidosauria</taxon>
        <taxon>Squamata</taxon>
        <taxon>Bifurcata</taxon>
        <taxon>Unidentata</taxon>
        <taxon>Episquamata</taxon>
        <taxon>Toxicofera</taxon>
        <taxon>Anguimorpha</taxon>
        <taxon>Paleoanguimorpha</taxon>
        <taxon>Varanoidea</taxon>
        <taxon>Varanidae</taxon>
        <taxon>Varanus</taxon>
    </lineage>
</organism>
<comment type="catalytic activity">
    <reaction evidence="14">
        <text>an L-alpha-amino acid + O2 + H2O = a 2-oxocarboxylate + H2O2 + NH4(+)</text>
        <dbReference type="Rhea" id="RHEA:13781"/>
        <dbReference type="ChEBI" id="CHEBI:15377"/>
        <dbReference type="ChEBI" id="CHEBI:15379"/>
        <dbReference type="ChEBI" id="CHEBI:16240"/>
        <dbReference type="ChEBI" id="CHEBI:28938"/>
        <dbReference type="ChEBI" id="CHEBI:35179"/>
        <dbReference type="ChEBI" id="CHEBI:59869"/>
        <dbReference type="EC" id="1.4.3.2"/>
    </reaction>
</comment>
<evidence type="ECO:0000256" key="13">
    <source>
        <dbReference type="ARBA" id="ARBA00023240"/>
    </source>
</evidence>
<accession>A0A8D2LCG5</accession>
<evidence type="ECO:0000256" key="7">
    <source>
        <dbReference type="ARBA" id="ARBA00022656"/>
    </source>
</evidence>
<dbReference type="PANTHER" id="PTHR10742:SF355">
    <property type="entry name" value="AMINE OXIDASE"/>
    <property type="match status" value="1"/>
</dbReference>
<dbReference type="AlphaFoldDB" id="A0A8D2LCG5"/>
<keyword evidence="10" id="KW-0044">Antibiotic</keyword>
<dbReference type="InterPro" id="IPR002937">
    <property type="entry name" value="Amino_oxidase"/>
</dbReference>
<dbReference type="FunFam" id="1.10.10.1620:FF:000001">
    <property type="entry name" value="Amine oxidase"/>
    <property type="match status" value="1"/>
</dbReference>
<dbReference type="EC" id="1.4.3.-" evidence="16"/>
<keyword evidence="8 16" id="KW-0274">FAD</keyword>
<evidence type="ECO:0000256" key="15">
    <source>
        <dbReference type="PIRSR" id="PIRSR601613-1"/>
    </source>
</evidence>
<evidence type="ECO:0000256" key="9">
    <source>
        <dbReference type="ARBA" id="ARBA00023002"/>
    </source>
</evidence>
<keyword evidence="20" id="KW-1185">Reference proteome</keyword>
<dbReference type="OMA" id="CWETDEH"/>
<evidence type="ECO:0000256" key="14">
    <source>
        <dbReference type="ARBA" id="ARBA00047637"/>
    </source>
</evidence>
<dbReference type="Gene3D" id="3.50.50.60">
    <property type="entry name" value="FAD/NAD(P)-binding domain"/>
    <property type="match status" value="1"/>
</dbReference>
<keyword evidence="7" id="KW-0800">Toxin</keyword>
<evidence type="ECO:0000256" key="16">
    <source>
        <dbReference type="RuleBase" id="RU362067"/>
    </source>
</evidence>
<feature type="binding site" evidence="15">
    <location>
        <position position="453"/>
    </location>
    <ligand>
        <name>FAD</name>
        <dbReference type="ChEBI" id="CHEBI:57692"/>
    </ligand>
</feature>